<evidence type="ECO:0000256" key="3">
    <source>
        <dbReference type="ARBA" id="ARBA00012723"/>
    </source>
</evidence>
<evidence type="ECO:0000313" key="9">
    <source>
        <dbReference type="Proteomes" id="UP000465112"/>
    </source>
</evidence>
<dbReference type="Proteomes" id="UP000465112">
    <property type="component" value="Chromosome 11"/>
</dbReference>
<dbReference type="GO" id="GO:0005783">
    <property type="term" value="C:endoplasmic reticulum"/>
    <property type="evidence" value="ECO:0007669"/>
    <property type="project" value="TreeGrafter"/>
</dbReference>
<protein>
    <recommendedName>
        <fullName evidence="3">protein disulfide-isomerase</fullName>
        <ecNumber evidence="3">5.3.4.1</ecNumber>
    </recommendedName>
</protein>
<evidence type="ECO:0000313" key="8">
    <source>
        <dbReference type="EMBL" id="KAF1383144.1"/>
    </source>
</evidence>
<keyword evidence="9" id="KW-1185">Reference proteome</keyword>
<dbReference type="Pfam" id="PF13848">
    <property type="entry name" value="Thioredoxin_6"/>
    <property type="match status" value="1"/>
</dbReference>
<feature type="transmembrane region" description="Helical" evidence="7">
    <location>
        <begin position="290"/>
        <end position="311"/>
    </location>
</feature>
<dbReference type="InterPro" id="IPR036249">
    <property type="entry name" value="Thioredoxin-like_sf"/>
</dbReference>
<proteinExistence type="predicted"/>
<dbReference type="EMBL" id="VHII01000011">
    <property type="protein sequence ID" value="KAF1383144.1"/>
    <property type="molecule type" value="Genomic_DNA"/>
</dbReference>
<keyword evidence="4 7" id="KW-0812">Transmembrane</keyword>
<evidence type="ECO:0000256" key="5">
    <source>
        <dbReference type="ARBA" id="ARBA00022989"/>
    </source>
</evidence>
<dbReference type="GO" id="GO:0016020">
    <property type="term" value="C:membrane"/>
    <property type="evidence" value="ECO:0007669"/>
    <property type="project" value="UniProtKB-SubCell"/>
</dbReference>
<gene>
    <name evidence="8" type="ORF">PFLUV_G00128250</name>
</gene>
<comment type="subcellular location">
    <subcellularLocation>
        <location evidence="2">Membrane</location>
        <topology evidence="2">Single-pass membrane protein</topology>
    </subcellularLocation>
</comment>
<dbReference type="PANTHER" id="PTHR46426">
    <property type="entry name" value="PROTEIN DISULFIDE-ISOMERASE TMX3"/>
    <property type="match status" value="1"/>
</dbReference>
<organism evidence="8 9">
    <name type="scientific">Perca fluviatilis</name>
    <name type="common">European perch</name>
    <dbReference type="NCBI Taxonomy" id="8168"/>
    <lineage>
        <taxon>Eukaryota</taxon>
        <taxon>Metazoa</taxon>
        <taxon>Chordata</taxon>
        <taxon>Craniata</taxon>
        <taxon>Vertebrata</taxon>
        <taxon>Euteleostomi</taxon>
        <taxon>Actinopterygii</taxon>
        <taxon>Neopterygii</taxon>
        <taxon>Teleostei</taxon>
        <taxon>Neoteleostei</taxon>
        <taxon>Acanthomorphata</taxon>
        <taxon>Eupercaria</taxon>
        <taxon>Perciformes</taxon>
        <taxon>Percoidei</taxon>
        <taxon>Percidae</taxon>
        <taxon>Percinae</taxon>
        <taxon>Perca</taxon>
    </lineage>
</organism>
<comment type="caution">
    <text evidence="8">The sequence shown here is derived from an EMBL/GenBank/DDBJ whole genome shotgun (WGS) entry which is preliminary data.</text>
</comment>
<evidence type="ECO:0000256" key="1">
    <source>
        <dbReference type="ARBA" id="ARBA00001182"/>
    </source>
</evidence>
<dbReference type="InterPro" id="IPR052250">
    <property type="entry name" value="PDI_TMX3"/>
</dbReference>
<evidence type="ECO:0000256" key="6">
    <source>
        <dbReference type="ARBA" id="ARBA00023136"/>
    </source>
</evidence>
<dbReference type="GO" id="GO:0009986">
    <property type="term" value="C:cell surface"/>
    <property type="evidence" value="ECO:0007669"/>
    <property type="project" value="TreeGrafter"/>
</dbReference>
<reference evidence="8 9" key="1">
    <citation type="submission" date="2019-06" db="EMBL/GenBank/DDBJ databases">
        <title>A chromosome-scale genome assembly of the European perch, Perca fluviatilis.</title>
        <authorList>
            <person name="Roques C."/>
            <person name="Zahm M."/>
            <person name="Cabau C."/>
            <person name="Klopp C."/>
            <person name="Bouchez O."/>
            <person name="Donnadieu C."/>
            <person name="Kuhl H."/>
            <person name="Gislard M."/>
            <person name="Guendouz S."/>
            <person name="Journot L."/>
            <person name="Haffray P."/>
            <person name="Bestin A."/>
            <person name="Morvezen R."/>
            <person name="Feron R."/>
            <person name="Wen M."/>
            <person name="Jouanno E."/>
            <person name="Herpin A."/>
            <person name="Schartl M."/>
            <person name="Postlethwait J."/>
            <person name="Schaerlinger B."/>
            <person name="Chardard D."/>
            <person name="Lecocq T."/>
            <person name="Poncet C."/>
            <person name="Jaffrelo L."/>
            <person name="Lampietro C."/>
            <person name="Guiguen Y."/>
        </authorList>
    </citation>
    <scope>NUCLEOTIDE SEQUENCE [LARGE SCALE GENOMIC DNA]</scope>
    <source>
        <tissue evidence="8">Blood</tissue>
    </source>
</reference>
<dbReference type="Gene3D" id="3.40.30.10">
    <property type="entry name" value="Glutaredoxin"/>
    <property type="match status" value="2"/>
</dbReference>
<keyword evidence="6 7" id="KW-0472">Membrane</keyword>
<dbReference type="EC" id="5.3.4.1" evidence="3"/>
<accession>A0A6A5F422</accession>
<sequence>MENSDLSKEFKVRSVPTIIMLKKDVKYNYSGPKTKDGIMEFADRVSGPLVRHLSSVHLFQHVMSRHDVMMVYVGATSPLKGNFTSVAETLIVHTFFFSASRDVLPKEVSLPSLPAVVIFKDGTYFTFNEERDGDLKSWINRERFPNYSQIDGYTLYSMGESGKLVVLAVGEEKSLSADSLRYKSLVEKVSTDYKEIYSRNFYFGFIKGSEYLDGLVMGELSVPTFIVVNLSNDGFFLPPGAMETERHLLDFLNGVLDGSIQDQGGNSIDQRAQRIFYNIKVTLKPAFIKSPVYCCLLLITPFLVVAILIYLCRKKVPAAAAADDDVLLLAPSLRQRRKLTDKKSE</sequence>
<evidence type="ECO:0000256" key="2">
    <source>
        <dbReference type="ARBA" id="ARBA00004167"/>
    </source>
</evidence>
<dbReference type="GO" id="GO:0003756">
    <property type="term" value="F:protein disulfide isomerase activity"/>
    <property type="evidence" value="ECO:0007669"/>
    <property type="project" value="UniProtKB-EC"/>
</dbReference>
<comment type="catalytic activity">
    <reaction evidence="1">
        <text>Catalyzes the rearrangement of -S-S- bonds in proteins.</text>
        <dbReference type="EC" id="5.3.4.1"/>
    </reaction>
</comment>
<dbReference type="AlphaFoldDB" id="A0A6A5F422"/>
<dbReference type="SUPFAM" id="SSF52833">
    <property type="entry name" value="Thioredoxin-like"/>
    <property type="match status" value="1"/>
</dbReference>
<dbReference type="PANTHER" id="PTHR46426:SF1">
    <property type="entry name" value="PROTEIN DISULFIDE-ISOMERASE TMX3"/>
    <property type="match status" value="1"/>
</dbReference>
<name>A0A6A5F422_PERFL</name>
<keyword evidence="5 7" id="KW-1133">Transmembrane helix</keyword>
<evidence type="ECO:0000256" key="7">
    <source>
        <dbReference type="SAM" id="Phobius"/>
    </source>
</evidence>
<evidence type="ECO:0000256" key="4">
    <source>
        <dbReference type="ARBA" id="ARBA00022692"/>
    </source>
</evidence>